<feature type="active site" description="Acyl-ester intermediate" evidence="7">
    <location>
        <position position="84"/>
    </location>
</feature>
<feature type="active site" description="Proton acceptor" evidence="7">
    <location>
        <position position="87"/>
    </location>
</feature>
<dbReference type="InterPro" id="IPR012338">
    <property type="entry name" value="Beta-lactam/transpept-like"/>
</dbReference>
<dbReference type="GO" id="GO:0008360">
    <property type="term" value="P:regulation of cell shape"/>
    <property type="evidence" value="ECO:0007669"/>
    <property type="project" value="UniProtKB-KW"/>
</dbReference>
<protein>
    <submittedName>
        <fullName evidence="12">D-alanyl-D-alanine carboxypeptidase</fullName>
    </submittedName>
</protein>
<organism evidence="12 13">
    <name type="scientific">Paenibacillus aquistagni</name>
    <dbReference type="NCBI Taxonomy" id="1852522"/>
    <lineage>
        <taxon>Bacteria</taxon>
        <taxon>Bacillati</taxon>
        <taxon>Bacillota</taxon>
        <taxon>Bacilli</taxon>
        <taxon>Bacillales</taxon>
        <taxon>Paenibacillaceae</taxon>
        <taxon>Paenibacillus</taxon>
    </lineage>
</organism>
<keyword evidence="4" id="KW-0133">Cell shape</keyword>
<dbReference type="RefSeq" id="WP_244903313.1">
    <property type="nucleotide sequence ID" value="NZ_FXAZ01000001.1"/>
</dbReference>
<proteinExistence type="inferred from homology"/>
<evidence type="ECO:0000259" key="11">
    <source>
        <dbReference type="Pfam" id="PF00768"/>
    </source>
</evidence>
<dbReference type="STRING" id="1852522.SAMN06295960_1594"/>
<keyword evidence="2 10" id="KW-0732">Signal</keyword>
<name>A0A1X7JHJ0_9BACL</name>
<evidence type="ECO:0000313" key="12">
    <source>
        <dbReference type="EMBL" id="SMG27532.1"/>
    </source>
</evidence>
<reference evidence="12 13" key="1">
    <citation type="submission" date="2017-04" db="EMBL/GenBank/DDBJ databases">
        <authorList>
            <person name="Afonso C.L."/>
            <person name="Miller P.J."/>
            <person name="Scott M.A."/>
            <person name="Spackman E."/>
            <person name="Goraichik I."/>
            <person name="Dimitrov K.M."/>
            <person name="Suarez D.L."/>
            <person name="Swayne D.E."/>
        </authorList>
    </citation>
    <scope>NUCLEOTIDE SEQUENCE [LARGE SCALE GENOMIC DNA]</scope>
    <source>
        <strain evidence="12 13">11</strain>
    </source>
</reference>
<keyword evidence="6" id="KW-0961">Cell wall biogenesis/degradation</keyword>
<evidence type="ECO:0000256" key="7">
    <source>
        <dbReference type="PIRSR" id="PIRSR618044-1"/>
    </source>
</evidence>
<accession>A0A1X7JHJ0</accession>
<evidence type="ECO:0000256" key="2">
    <source>
        <dbReference type="ARBA" id="ARBA00022729"/>
    </source>
</evidence>
<evidence type="ECO:0000256" key="6">
    <source>
        <dbReference type="ARBA" id="ARBA00023316"/>
    </source>
</evidence>
<feature type="active site" evidence="7">
    <location>
        <position position="139"/>
    </location>
</feature>
<dbReference type="AlphaFoldDB" id="A0A1X7JHJ0"/>
<dbReference type="PANTHER" id="PTHR21581">
    <property type="entry name" value="D-ALANYL-D-ALANINE CARBOXYPEPTIDASE"/>
    <property type="match status" value="1"/>
</dbReference>
<keyword evidence="12" id="KW-0645">Protease</keyword>
<dbReference type="InterPro" id="IPR001967">
    <property type="entry name" value="Peptidase_S11_N"/>
</dbReference>
<evidence type="ECO:0000256" key="1">
    <source>
        <dbReference type="ARBA" id="ARBA00007164"/>
    </source>
</evidence>
<keyword evidence="13" id="KW-1185">Reference proteome</keyword>
<feature type="chain" id="PRO_5039494244" evidence="10">
    <location>
        <begin position="26"/>
        <end position="375"/>
    </location>
</feature>
<dbReference type="GO" id="GO:0071555">
    <property type="term" value="P:cell wall organization"/>
    <property type="evidence" value="ECO:0007669"/>
    <property type="project" value="UniProtKB-KW"/>
</dbReference>
<feature type="domain" description="Peptidase S11 D-alanyl-D-alanine carboxypeptidase A N-terminal" evidence="11">
    <location>
        <begin position="53"/>
        <end position="275"/>
    </location>
</feature>
<keyword evidence="12" id="KW-0121">Carboxypeptidase</keyword>
<dbReference type="GO" id="GO:0006508">
    <property type="term" value="P:proteolysis"/>
    <property type="evidence" value="ECO:0007669"/>
    <property type="project" value="InterPro"/>
</dbReference>
<comment type="similarity">
    <text evidence="1 9">Belongs to the peptidase S11 family.</text>
</comment>
<dbReference type="Proteomes" id="UP000193834">
    <property type="component" value="Unassembled WGS sequence"/>
</dbReference>
<dbReference type="PANTHER" id="PTHR21581:SF33">
    <property type="entry name" value="D-ALANYL-D-ALANINE CARBOXYPEPTIDASE DACB"/>
    <property type="match status" value="1"/>
</dbReference>
<dbReference type="GO" id="GO:0009002">
    <property type="term" value="F:serine-type D-Ala-D-Ala carboxypeptidase activity"/>
    <property type="evidence" value="ECO:0007669"/>
    <property type="project" value="InterPro"/>
</dbReference>
<evidence type="ECO:0000313" key="13">
    <source>
        <dbReference type="Proteomes" id="UP000193834"/>
    </source>
</evidence>
<dbReference type="Pfam" id="PF00768">
    <property type="entry name" value="Peptidase_S11"/>
    <property type="match status" value="1"/>
</dbReference>
<evidence type="ECO:0000256" key="4">
    <source>
        <dbReference type="ARBA" id="ARBA00022960"/>
    </source>
</evidence>
<sequence length="375" mass="41298">MRRARRQLYISAIAIMIATIGVVNSAQVHAAHAGIEAITAKGKAKQQEGSGLPRTNARAASLIDVESGRILYSEQGDVELPMASTTKIMTAVIAIESGKLHEIVKTSNHAVGKEGSSIYLRLGEKMKLEDMVYGLMLRSGNDAATAIAEHVGGSEEGFVYLMNEKARELGLEHTSFRNPHGLDAKDHYTTANDLAKITAYALHNPTFRNIVKTKVKTAPNPNDAWDYKWLNKNKMLSLYEGADGVKTGYTKTALRCLVSSATRNGQQLAAVTLNDGSDWVDHSRMLDYGFTVYPAQQIIRKGQQIEGSDLVSLLEWSYPLSNEEKTRIATKIIPNQPSSPEYKFGSPAKLEIWLDNERIGQVPLRAKSLDKKQLD</sequence>
<evidence type="ECO:0000256" key="5">
    <source>
        <dbReference type="ARBA" id="ARBA00022984"/>
    </source>
</evidence>
<evidence type="ECO:0000256" key="8">
    <source>
        <dbReference type="PIRSR" id="PIRSR618044-2"/>
    </source>
</evidence>
<dbReference type="GO" id="GO:0009252">
    <property type="term" value="P:peptidoglycan biosynthetic process"/>
    <property type="evidence" value="ECO:0007669"/>
    <property type="project" value="UniProtKB-KW"/>
</dbReference>
<dbReference type="SUPFAM" id="SSF56601">
    <property type="entry name" value="beta-lactamase/transpeptidase-like"/>
    <property type="match status" value="1"/>
</dbReference>
<gene>
    <name evidence="12" type="ORF">SAMN06295960_1594</name>
</gene>
<dbReference type="PRINTS" id="PR00725">
    <property type="entry name" value="DADACBPTASE1"/>
</dbReference>
<feature type="signal peptide" evidence="10">
    <location>
        <begin position="1"/>
        <end position="25"/>
    </location>
</feature>
<evidence type="ECO:0000256" key="3">
    <source>
        <dbReference type="ARBA" id="ARBA00022801"/>
    </source>
</evidence>
<keyword evidence="5" id="KW-0573">Peptidoglycan synthesis</keyword>
<dbReference type="InterPro" id="IPR018044">
    <property type="entry name" value="Peptidase_S11"/>
</dbReference>
<dbReference type="EMBL" id="FXAZ01000001">
    <property type="protein sequence ID" value="SMG27532.1"/>
    <property type="molecule type" value="Genomic_DNA"/>
</dbReference>
<keyword evidence="3" id="KW-0378">Hydrolase</keyword>
<evidence type="ECO:0000256" key="9">
    <source>
        <dbReference type="RuleBase" id="RU004016"/>
    </source>
</evidence>
<evidence type="ECO:0000256" key="10">
    <source>
        <dbReference type="SAM" id="SignalP"/>
    </source>
</evidence>
<feature type="binding site" evidence="8">
    <location>
        <position position="246"/>
    </location>
    <ligand>
        <name>substrate</name>
    </ligand>
</feature>
<dbReference type="Gene3D" id="3.40.710.10">
    <property type="entry name" value="DD-peptidase/beta-lactamase superfamily"/>
    <property type="match status" value="1"/>
</dbReference>